<keyword evidence="4" id="KW-0808">Transferase</keyword>
<dbReference type="PANTHER" id="PTHR30582">
    <property type="entry name" value="L,D-TRANSPEPTIDASE"/>
    <property type="match status" value="1"/>
</dbReference>
<keyword evidence="10" id="KW-0732">Signal</keyword>
<keyword evidence="13" id="KW-1185">Reference proteome</keyword>
<evidence type="ECO:0000259" key="11">
    <source>
        <dbReference type="PROSITE" id="PS52029"/>
    </source>
</evidence>
<dbReference type="GO" id="GO:0005576">
    <property type="term" value="C:extracellular region"/>
    <property type="evidence" value="ECO:0007669"/>
    <property type="project" value="TreeGrafter"/>
</dbReference>
<evidence type="ECO:0000256" key="3">
    <source>
        <dbReference type="ARBA" id="ARBA00022676"/>
    </source>
</evidence>
<feature type="active site" description="Proton donor/acceptor" evidence="9">
    <location>
        <position position="195"/>
    </location>
</feature>
<reference evidence="12 13" key="1">
    <citation type="submission" date="2016-11" db="EMBL/GenBank/DDBJ databases">
        <title>Mixed transmission modes and dynamic genome evolution in an obligate animal-bacterial symbiosis.</title>
        <authorList>
            <person name="Russell S.L."/>
            <person name="Corbett-Detig R.B."/>
            <person name="Cavanaugh C.M."/>
        </authorList>
    </citation>
    <scope>NUCLEOTIDE SEQUENCE [LARGE SCALE GENOMIC DNA]</scope>
    <source>
        <strain evidence="12">Sveles-Q1</strain>
    </source>
</reference>
<accession>A0A1T2L079</accession>
<evidence type="ECO:0000256" key="7">
    <source>
        <dbReference type="ARBA" id="ARBA00022984"/>
    </source>
</evidence>
<evidence type="ECO:0000256" key="10">
    <source>
        <dbReference type="SAM" id="SignalP"/>
    </source>
</evidence>
<evidence type="ECO:0000256" key="6">
    <source>
        <dbReference type="ARBA" id="ARBA00022960"/>
    </source>
</evidence>
<comment type="pathway">
    <text evidence="1 9">Cell wall biogenesis; peptidoglycan biosynthesis.</text>
</comment>
<feature type="domain" description="L,D-TPase catalytic" evidence="11">
    <location>
        <begin position="96"/>
        <end position="235"/>
    </location>
</feature>
<dbReference type="AlphaFoldDB" id="A0A1T2L079"/>
<dbReference type="PROSITE" id="PS52029">
    <property type="entry name" value="LD_TPASE"/>
    <property type="match status" value="1"/>
</dbReference>
<dbReference type="InterPro" id="IPR050979">
    <property type="entry name" value="LD-transpeptidase"/>
</dbReference>
<organism evidence="12 13">
    <name type="scientific">Solemya pervernicosa gill symbiont</name>
    <dbReference type="NCBI Taxonomy" id="642797"/>
    <lineage>
        <taxon>Bacteria</taxon>
        <taxon>Pseudomonadati</taxon>
        <taxon>Pseudomonadota</taxon>
        <taxon>Gammaproteobacteria</taxon>
        <taxon>sulfur-oxidizing symbionts</taxon>
    </lineage>
</organism>
<dbReference type="InterPro" id="IPR018392">
    <property type="entry name" value="LysM"/>
</dbReference>
<dbReference type="RefSeq" id="WP_078485052.1">
    <property type="nucleotide sequence ID" value="NZ_MPRL01000098.1"/>
</dbReference>
<sequence>MNECRLLSLLLTALLLTLRPAVAATMILPPAEIGLVGAISHVEANEEDTLLDIARRYDFGQEEIVLANPDVDRWLPHQGAWVRLPGRHILPQVARRGVVLNVSEMRLYYFPDEQSMMTGHVITHPVSIGRMDWLTPLGPTSIIAKKLDPTWTPPASIKKEAMESGEPLPDVVPAGPDNPLGRYAIRLGRPGYLIHSTNKPFGVGMRVTHGCVRMYPEDIERLFPEVPVGTPVQIIDQPVKAGWFADTLYIEVHPPLEEAPQDEQTRVIQAMEAIHQAVGREHVLIRGATILKAVREQSGVPVPISIGFR</sequence>
<dbReference type="GO" id="GO:0008360">
    <property type="term" value="P:regulation of cell shape"/>
    <property type="evidence" value="ECO:0007669"/>
    <property type="project" value="UniProtKB-UniRule"/>
</dbReference>
<dbReference type="PANTHER" id="PTHR30582:SF24">
    <property type="entry name" value="L,D-TRANSPEPTIDASE ERFK_SRFK-RELATED"/>
    <property type="match status" value="1"/>
</dbReference>
<dbReference type="GO" id="GO:0071555">
    <property type="term" value="P:cell wall organization"/>
    <property type="evidence" value="ECO:0007669"/>
    <property type="project" value="UniProtKB-UniRule"/>
</dbReference>
<dbReference type="InterPro" id="IPR038063">
    <property type="entry name" value="Transpep_catalytic_dom"/>
</dbReference>
<feature type="signal peptide" evidence="10">
    <location>
        <begin position="1"/>
        <end position="23"/>
    </location>
</feature>
<keyword evidence="8 9" id="KW-0961">Cell wall biogenesis/degradation</keyword>
<dbReference type="InterPro" id="IPR005490">
    <property type="entry name" value="LD_TPept_cat_dom"/>
</dbReference>
<comment type="similarity">
    <text evidence="2">Belongs to the YkuD family.</text>
</comment>
<dbReference type="Proteomes" id="UP000191110">
    <property type="component" value="Unassembled WGS sequence"/>
</dbReference>
<evidence type="ECO:0000256" key="8">
    <source>
        <dbReference type="ARBA" id="ARBA00023316"/>
    </source>
</evidence>
<feature type="chain" id="PRO_5012029520" evidence="10">
    <location>
        <begin position="24"/>
        <end position="309"/>
    </location>
</feature>
<comment type="caution">
    <text evidence="12">The sequence shown here is derived from an EMBL/GenBank/DDBJ whole genome shotgun (WGS) entry which is preliminary data.</text>
</comment>
<keyword evidence="7 9" id="KW-0573">Peptidoglycan synthesis</keyword>
<name>A0A1T2L079_9GAMM</name>
<dbReference type="Pfam" id="PF03734">
    <property type="entry name" value="YkuD"/>
    <property type="match status" value="1"/>
</dbReference>
<keyword evidence="5" id="KW-0378">Hydrolase</keyword>
<evidence type="ECO:0000256" key="2">
    <source>
        <dbReference type="ARBA" id="ARBA00005992"/>
    </source>
</evidence>
<proteinExistence type="inferred from homology"/>
<dbReference type="GO" id="GO:0016757">
    <property type="term" value="F:glycosyltransferase activity"/>
    <property type="evidence" value="ECO:0007669"/>
    <property type="project" value="UniProtKB-KW"/>
</dbReference>
<dbReference type="UniPathway" id="UPA00219"/>
<dbReference type="OrthoDB" id="9787225at2"/>
<evidence type="ECO:0000256" key="4">
    <source>
        <dbReference type="ARBA" id="ARBA00022679"/>
    </source>
</evidence>
<dbReference type="SUPFAM" id="SSF141523">
    <property type="entry name" value="L,D-transpeptidase catalytic domain-like"/>
    <property type="match status" value="1"/>
</dbReference>
<gene>
    <name evidence="12" type="ORF">BOW53_15805</name>
</gene>
<evidence type="ECO:0000313" key="13">
    <source>
        <dbReference type="Proteomes" id="UP000191110"/>
    </source>
</evidence>
<evidence type="ECO:0000256" key="5">
    <source>
        <dbReference type="ARBA" id="ARBA00022801"/>
    </source>
</evidence>
<evidence type="ECO:0000313" key="12">
    <source>
        <dbReference type="EMBL" id="OOZ38356.1"/>
    </source>
</evidence>
<protein>
    <submittedName>
        <fullName evidence="12">L,D-transpeptidase</fullName>
    </submittedName>
</protein>
<keyword evidence="6 9" id="KW-0133">Cell shape</keyword>
<dbReference type="EMBL" id="MPRL01000098">
    <property type="protein sequence ID" value="OOZ38356.1"/>
    <property type="molecule type" value="Genomic_DNA"/>
</dbReference>
<dbReference type="GO" id="GO:0018104">
    <property type="term" value="P:peptidoglycan-protein cross-linking"/>
    <property type="evidence" value="ECO:0007669"/>
    <property type="project" value="TreeGrafter"/>
</dbReference>
<keyword evidence="3" id="KW-0328">Glycosyltransferase</keyword>
<dbReference type="GO" id="GO:0071972">
    <property type="term" value="F:peptidoglycan L,D-transpeptidase activity"/>
    <property type="evidence" value="ECO:0007669"/>
    <property type="project" value="TreeGrafter"/>
</dbReference>
<dbReference type="CDD" id="cd00118">
    <property type="entry name" value="LysM"/>
    <property type="match status" value="1"/>
</dbReference>
<evidence type="ECO:0000256" key="9">
    <source>
        <dbReference type="PROSITE-ProRule" id="PRU01373"/>
    </source>
</evidence>
<feature type="active site" description="Nucleophile" evidence="9">
    <location>
        <position position="211"/>
    </location>
</feature>
<dbReference type="Gene3D" id="2.40.440.10">
    <property type="entry name" value="L,D-transpeptidase catalytic domain-like"/>
    <property type="match status" value="1"/>
</dbReference>
<dbReference type="CDD" id="cd16913">
    <property type="entry name" value="YkuD_like"/>
    <property type="match status" value="1"/>
</dbReference>
<evidence type="ECO:0000256" key="1">
    <source>
        <dbReference type="ARBA" id="ARBA00004752"/>
    </source>
</evidence>